<dbReference type="RefSeq" id="WP_243263798.1">
    <property type="nucleotide sequence ID" value="NZ_CP085147.1"/>
</dbReference>
<feature type="transmembrane region" description="Helical" evidence="1">
    <location>
        <begin position="46"/>
        <end position="68"/>
    </location>
</feature>
<feature type="transmembrane region" description="Helical" evidence="1">
    <location>
        <begin position="18"/>
        <end position="40"/>
    </location>
</feature>
<organism evidence="2 3">
    <name type="scientific">Sulfitobacter dubius</name>
    <dbReference type="NCBI Taxonomy" id="218673"/>
    <lineage>
        <taxon>Bacteria</taxon>
        <taxon>Pseudomonadati</taxon>
        <taxon>Pseudomonadota</taxon>
        <taxon>Alphaproteobacteria</taxon>
        <taxon>Rhodobacterales</taxon>
        <taxon>Roseobacteraceae</taxon>
        <taxon>Sulfitobacter</taxon>
    </lineage>
</organism>
<keyword evidence="3" id="KW-1185">Reference proteome</keyword>
<reference evidence="3" key="1">
    <citation type="journal article" date="2022" name="Microorganisms">
        <title>Beyond the ABCs#Discovery of Three New Plasmid Types in Rhodobacterales (RepQ, RepY, RepW).</title>
        <authorList>
            <person name="Freese H.M."/>
            <person name="Ringel V."/>
            <person name="Overmann J."/>
            <person name="Petersen J."/>
        </authorList>
    </citation>
    <scope>NUCLEOTIDE SEQUENCE [LARGE SCALE GENOMIC DNA]</scope>
    <source>
        <strain evidence="3">DSM 109990</strain>
        <plasmid evidence="3">pDSM109990_c</plasmid>
    </source>
</reference>
<name>A0ABY3ZSE6_9RHOB</name>
<evidence type="ECO:0000313" key="3">
    <source>
        <dbReference type="Proteomes" id="UP000831019"/>
    </source>
</evidence>
<keyword evidence="1" id="KW-1133">Transmembrane helix</keyword>
<protein>
    <submittedName>
        <fullName evidence="2">Uncharacterized protein</fullName>
    </submittedName>
</protein>
<dbReference type="EMBL" id="CP085147">
    <property type="protein sequence ID" value="UOA17025.1"/>
    <property type="molecule type" value="Genomic_DNA"/>
</dbReference>
<evidence type="ECO:0000256" key="1">
    <source>
        <dbReference type="SAM" id="Phobius"/>
    </source>
</evidence>
<accession>A0ABY3ZSE6</accession>
<geneLocation type="plasmid" evidence="2 3">
    <name>pDSM109990_c</name>
</geneLocation>
<proteinExistence type="predicted"/>
<sequence length="78" mass="8878">MANKNTQGREAPAFWKRWLISMVAVYPPLVALVFAFRALFYDMPALLSLFLIASCLTALTTGLILPALHRRLDRWLNT</sequence>
<evidence type="ECO:0000313" key="2">
    <source>
        <dbReference type="EMBL" id="UOA17025.1"/>
    </source>
</evidence>
<keyword evidence="1" id="KW-0472">Membrane</keyword>
<keyword evidence="2" id="KW-0614">Plasmid</keyword>
<keyword evidence="1" id="KW-0812">Transmembrane</keyword>
<gene>
    <name evidence="2" type="ORF">DSM109990_03917</name>
</gene>
<dbReference type="Proteomes" id="UP000831019">
    <property type="component" value="Plasmid pDSM109990_c"/>
</dbReference>